<dbReference type="Proteomes" id="UP000562982">
    <property type="component" value="Unassembled WGS sequence"/>
</dbReference>
<evidence type="ECO:0000256" key="1">
    <source>
        <dbReference type="ARBA" id="ARBA00022801"/>
    </source>
</evidence>
<evidence type="ECO:0000256" key="3">
    <source>
        <dbReference type="SAM" id="SignalP"/>
    </source>
</evidence>
<evidence type="ECO:0000313" key="8">
    <source>
        <dbReference type="Proteomes" id="UP000562982"/>
    </source>
</evidence>
<sequence>MRSFLFPLFLTVPVAALAAPPPVAVIADPPADRLHPAAMAAFVIPAQDGALNAVMYRAAGVGPHPTLLLLHGFPGNEQNLDLAQAARRAGWNVLTFHYRGSWGSPGRFSFANCLQDGATALAYLRRPDVVARFGIDPSRIAVAGHSMGGMVAARVGADDAGVIGTFLIDPADFAAIGRGFVDPKKREAFLLGEVRGDMPPLAGTSEEAIMTETAHAGRPLDLVAAMPALAARPLALIGATRGIGAMAEAAARRAREAGARHLDAETFETDHSFSDARIALAGRLVTWLAQFRQ</sequence>
<evidence type="ECO:0000259" key="4">
    <source>
        <dbReference type="Pfam" id="PF12697"/>
    </source>
</evidence>
<dbReference type="InterPro" id="IPR000073">
    <property type="entry name" value="AB_hydrolase_1"/>
</dbReference>
<organism evidence="6 7">
    <name type="scientific">Gluconacetobacter liquefaciens</name>
    <name type="common">Acetobacter liquefaciens</name>
    <dbReference type="NCBI Taxonomy" id="89584"/>
    <lineage>
        <taxon>Bacteria</taxon>
        <taxon>Pseudomonadati</taxon>
        <taxon>Pseudomonadota</taxon>
        <taxon>Alphaproteobacteria</taxon>
        <taxon>Acetobacterales</taxon>
        <taxon>Acetobacteraceae</taxon>
        <taxon>Gluconacetobacter</taxon>
    </lineage>
</organism>
<evidence type="ECO:0000256" key="2">
    <source>
        <dbReference type="ARBA" id="ARBA00038115"/>
    </source>
</evidence>
<reference evidence="5 8" key="2">
    <citation type="submission" date="2020-04" db="EMBL/GenBank/DDBJ databases">
        <title>Description of novel Gluconacetobacter.</title>
        <authorList>
            <person name="Sombolestani A."/>
        </authorList>
    </citation>
    <scope>NUCLEOTIDE SEQUENCE [LARGE SCALE GENOMIC DNA]</scope>
    <source>
        <strain evidence="5 8">LMG 1382</strain>
    </source>
</reference>
<comment type="similarity">
    <text evidence="2">Belongs to the AB hydrolase superfamily. FUS2 hydrolase family.</text>
</comment>
<protein>
    <submittedName>
        <fullName evidence="5">Alpha/beta fold hydrolase</fullName>
    </submittedName>
    <submittedName>
        <fullName evidence="6">Alpha/beta hydrolase family protein</fullName>
    </submittedName>
</protein>
<dbReference type="AlphaFoldDB" id="A0A370G1Q8"/>
<dbReference type="GO" id="GO:0052689">
    <property type="term" value="F:carboxylic ester hydrolase activity"/>
    <property type="evidence" value="ECO:0007669"/>
    <property type="project" value="UniProtKB-ARBA"/>
</dbReference>
<name>A0A370G1Q8_GLULI</name>
<dbReference type="Gene3D" id="3.40.50.1820">
    <property type="entry name" value="alpha/beta hydrolase"/>
    <property type="match status" value="1"/>
</dbReference>
<keyword evidence="3" id="KW-0732">Signal</keyword>
<dbReference type="EMBL" id="JABEQI010000005">
    <property type="protein sequence ID" value="MBB2186783.1"/>
    <property type="molecule type" value="Genomic_DNA"/>
</dbReference>
<feature type="signal peptide" evidence="3">
    <location>
        <begin position="1"/>
        <end position="18"/>
    </location>
</feature>
<dbReference type="SUPFAM" id="SSF53474">
    <property type="entry name" value="alpha/beta-Hydrolases"/>
    <property type="match status" value="1"/>
</dbReference>
<dbReference type="Proteomes" id="UP000254958">
    <property type="component" value="Unassembled WGS sequence"/>
</dbReference>
<accession>A0A370G1Q8</accession>
<proteinExistence type="inferred from homology"/>
<keyword evidence="7" id="KW-1185">Reference proteome</keyword>
<evidence type="ECO:0000313" key="6">
    <source>
        <dbReference type="EMBL" id="RDI37801.1"/>
    </source>
</evidence>
<dbReference type="OrthoDB" id="5902829at2"/>
<evidence type="ECO:0000313" key="5">
    <source>
        <dbReference type="EMBL" id="MBB2186783.1"/>
    </source>
</evidence>
<dbReference type="InterPro" id="IPR029058">
    <property type="entry name" value="AB_hydrolase_fold"/>
</dbReference>
<gene>
    <name evidence="6" type="ORF">C7453_105210</name>
    <name evidence="5" type="ORF">HLH32_10375</name>
</gene>
<dbReference type="EMBL" id="QQAW01000005">
    <property type="protein sequence ID" value="RDI37801.1"/>
    <property type="molecule type" value="Genomic_DNA"/>
</dbReference>
<keyword evidence="1 6" id="KW-0378">Hydrolase</keyword>
<dbReference type="RefSeq" id="WP_114727548.1">
    <property type="nucleotide sequence ID" value="NZ_BJMI01000025.1"/>
</dbReference>
<dbReference type="PANTHER" id="PTHR22946">
    <property type="entry name" value="DIENELACTONE HYDROLASE DOMAIN-CONTAINING PROTEIN-RELATED"/>
    <property type="match status" value="1"/>
</dbReference>
<reference evidence="6 7" key="1">
    <citation type="submission" date="2018-07" db="EMBL/GenBank/DDBJ databases">
        <title>Genomic Encyclopedia of Type Strains, Phase IV (KMG-IV): sequencing the most valuable type-strain genomes for metagenomic binning, comparative biology and taxonomic classification.</title>
        <authorList>
            <person name="Goeker M."/>
        </authorList>
    </citation>
    <scope>NUCLEOTIDE SEQUENCE [LARGE SCALE GENOMIC DNA]</scope>
    <source>
        <strain evidence="6 7">DSM 5603</strain>
    </source>
</reference>
<feature type="domain" description="AB hydrolase-1" evidence="4">
    <location>
        <begin position="67"/>
        <end position="273"/>
    </location>
</feature>
<feature type="chain" id="PRO_5044585230" evidence="3">
    <location>
        <begin position="19"/>
        <end position="293"/>
    </location>
</feature>
<comment type="caution">
    <text evidence="6">The sequence shown here is derived from an EMBL/GenBank/DDBJ whole genome shotgun (WGS) entry which is preliminary data.</text>
</comment>
<dbReference type="InterPro" id="IPR050261">
    <property type="entry name" value="FrsA_esterase"/>
</dbReference>
<dbReference type="Pfam" id="PF12697">
    <property type="entry name" value="Abhydrolase_6"/>
    <property type="match status" value="1"/>
</dbReference>
<evidence type="ECO:0000313" key="7">
    <source>
        <dbReference type="Proteomes" id="UP000254958"/>
    </source>
</evidence>
<dbReference type="PANTHER" id="PTHR22946:SF9">
    <property type="entry name" value="POLYKETIDE TRANSFERASE AF380"/>
    <property type="match status" value="1"/>
</dbReference>